<dbReference type="Gene3D" id="3.30.450.40">
    <property type="match status" value="1"/>
</dbReference>
<evidence type="ECO:0000256" key="3">
    <source>
        <dbReference type="ARBA" id="ARBA00023163"/>
    </source>
</evidence>
<keyword evidence="1" id="KW-0805">Transcription regulation</keyword>
<dbReference type="SMART" id="SM00065">
    <property type="entry name" value="GAF"/>
    <property type="match status" value="1"/>
</dbReference>
<dbReference type="SUPFAM" id="SSF46894">
    <property type="entry name" value="C-terminal effector domain of the bipartite response regulators"/>
    <property type="match status" value="1"/>
</dbReference>
<dbReference type="GO" id="GO:0003677">
    <property type="term" value="F:DNA binding"/>
    <property type="evidence" value="ECO:0007669"/>
    <property type="project" value="UniProtKB-KW"/>
</dbReference>
<dbReference type="CDD" id="cd06170">
    <property type="entry name" value="LuxR_C_like"/>
    <property type="match status" value="1"/>
</dbReference>
<dbReference type="GO" id="GO:0006355">
    <property type="term" value="P:regulation of DNA-templated transcription"/>
    <property type="evidence" value="ECO:0007669"/>
    <property type="project" value="InterPro"/>
</dbReference>
<dbReference type="PROSITE" id="PS00622">
    <property type="entry name" value="HTH_LUXR_1"/>
    <property type="match status" value="1"/>
</dbReference>
<reference evidence="5 6" key="1">
    <citation type="journal article" date="2015" name="Genome Announc.">
        <title>Draft Genome Sequence of Cyanobacterium Hassallia byssoidea Strain VB512170, Isolated from Monuments in India.</title>
        <authorList>
            <person name="Singh D."/>
            <person name="Chandrababunaidu M.M."/>
            <person name="Panda A."/>
            <person name="Sen D."/>
            <person name="Bhattacharyya S."/>
            <person name="Adhikary S.P."/>
            <person name="Tripathy S."/>
        </authorList>
    </citation>
    <scope>NUCLEOTIDE SEQUENCE [LARGE SCALE GENOMIC DNA]</scope>
    <source>
        <strain evidence="5 6">VB512170</strain>
    </source>
</reference>
<dbReference type="Proteomes" id="UP000031549">
    <property type="component" value="Unassembled WGS sequence"/>
</dbReference>
<dbReference type="InterPro" id="IPR003018">
    <property type="entry name" value="GAF"/>
</dbReference>
<dbReference type="PANTHER" id="PTHR44688:SF16">
    <property type="entry name" value="DNA-BINDING TRANSCRIPTIONAL ACTIVATOR DEVR_DOSR"/>
    <property type="match status" value="1"/>
</dbReference>
<name>A0A846H965_9CYAN</name>
<dbReference type="RefSeq" id="WP_039741269.1">
    <property type="nucleotide sequence ID" value="NZ_JTCM02000034.1"/>
</dbReference>
<evidence type="ECO:0000313" key="5">
    <source>
        <dbReference type="EMBL" id="NEU74117.1"/>
    </source>
</evidence>
<dbReference type="InterPro" id="IPR036388">
    <property type="entry name" value="WH-like_DNA-bd_sf"/>
</dbReference>
<sequence length="229" mass="25544">MTNSLQSLFEAIADASDEQELRLHVMVKVSEYFVAERCKLFLFNELPSTETNIPGMMKLALSIEHNPVLRYIIEHHAPVHEELLLPSGIWKTICSRFDHGHVMAGPIVSNGRLVGGVGFTRVRGSSAFNVHNLADLSALCLHLSTKLATLWSQPTEFNSLAINRLTQREIQIAQLVAQGLTNAEIGTALWITENSVKQALKRIFRKIEVSSRAELVARLFSNTKLSQSK</sequence>
<dbReference type="PANTHER" id="PTHR44688">
    <property type="entry name" value="DNA-BINDING TRANSCRIPTIONAL ACTIVATOR DEVR_DOSR"/>
    <property type="match status" value="1"/>
</dbReference>
<dbReference type="SMART" id="SM00421">
    <property type="entry name" value="HTH_LUXR"/>
    <property type="match status" value="1"/>
</dbReference>
<dbReference type="AlphaFoldDB" id="A0A846H965"/>
<dbReference type="InterPro" id="IPR029016">
    <property type="entry name" value="GAF-like_dom_sf"/>
</dbReference>
<dbReference type="PRINTS" id="PR00038">
    <property type="entry name" value="HTHLUXR"/>
</dbReference>
<keyword evidence="6" id="KW-1185">Reference proteome</keyword>
<dbReference type="SUPFAM" id="SSF55781">
    <property type="entry name" value="GAF domain-like"/>
    <property type="match status" value="1"/>
</dbReference>
<evidence type="ECO:0000313" key="6">
    <source>
        <dbReference type="Proteomes" id="UP000031549"/>
    </source>
</evidence>
<keyword evidence="2" id="KW-0238">DNA-binding</keyword>
<protein>
    <submittedName>
        <fullName evidence="5">LuxR family transcriptional regulator</fullName>
    </submittedName>
</protein>
<dbReference type="Gene3D" id="1.10.10.10">
    <property type="entry name" value="Winged helix-like DNA-binding domain superfamily/Winged helix DNA-binding domain"/>
    <property type="match status" value="1"/>
</dbReference>
<organism evidence="5 6">
    <name type="scientific">Hassallia byssoidea VB512170</name>
    <dbReference type="NCBI Taxonomy" id="1304833"/>
    <lineage>
        <taxon>Bacteria</taxon>
        <taxon>Bacillati</taxon>
        <taxon>Cyanobacteriota</taxon>
        <taxon>Cyanophyceae</taxon>
        <taxon>Nostocales</taxon>
        <taxon>Tolypothrichaceae</taxon>
        <taxon>Hassallia</taxon>
    </lineage>
</organism>
<accession>A0A846H965</accession>
<dbReference type="EMBL" id="JTCM02000034">
    <property type="protein sequence ID" value="NEU74117.1"/>
    <property type="molecule type" value="Genomic_DNA"/>
</dbReference>
<evidence type="ECO:0000256" key="1">
    <source>
        <dbReference type="ARBA" id="ARBA00023015"/>
    </source>
</evidence>
<dbReference type="InterPro" id="IPR000792">
    <property type="entry name" value="Tscrpt_reg_LuxR_C"/>
</dbReference>
<proteinExistence type="predicted"/>
<gene>
    <name evidence="5" type="ORF">PI95_016510</name>
</gene>
<evidence type="ECO:0000259" key="4">
    <source>
        <dbReference type="PROSITE" id="PS50043"/>
    </source>
</evidence>
<comment type="caution">
    <text evidence="5">The sequence shown here is derived from an EMBL/GenBank/DDBJ whole genome shotgun (WGS) entry which is preliminary data.</text>
</comment>
<dbReference type="Pfam" id="PF00196">
    <property type="entry name" value="GerE"/>
    <property type="match status" value="1"/>
</dbReference>
<dbReference type="PROSITE" id="PS50043">
    <property type="entry name" value="HTH_LUXR_2"/>
    <property type="match status" value="1"/>
</dbReference>
<feature type="domain" description="HTH luxR-type" evidence="4">
    <location>
        <begin position="158"/>
        <end position="223"/>
    </location>
</feature>
<evidence type="ECO:0000256" key="2">
    <source>
        <dbReference type="ARBA" id="ARBA00023125"/>
    </source>
</evidence>
<keyword evidence="3" id="KW-0804">Transcription</keyword>
<dbReference type="InterPro" id="IPR016032">
    <property type="entry name" value="Sig_transdc_resp-reg_C-effctor"/>
</dbReference>